<feature type="compositionally biased region" description="Pro residues" evidence="1">
    <location>
        <begin position="199"/>
        <end position="256"/>
    </location>
</feature>
<dbReference type="Pfam" id="PF12499">
    <property type="entry name" value="DUF3707"/>
    <property type="match status" value="1"/>
</dbReference>
<dbReference type="AlphaFoldDB" id="A0AAD3DRN8"/>
<dbReference type="Proteomes" id="UP001054857">
    <property type="component" value="Unassembled WGS sequence"/>
</dbReference>
<reference evidence="4 5" key="1">
    <citation type="journal article" date="2021" name="Sci. Rep.">
        <title>Genome sequencing of the multicellular alga Astrephomene provides insights into convergent evolution of germ-soma differentiation.</title>
        <authorList>
            <person name="Yamashita S."/>
            <person name="Yamamoto K."/>
            <person name="Matsuzaki R."/>
            <person name="Suzuki S."/>
            <person name="Yamaguchi H."/>
            <person name="Hirooka S."/>
            <person name="Minakuchi Y."/>
            <person name="Miyagishima S."/>
            <person name="Kawachi M."/>
            <person name="Toyoda A."/>
            <person name="Nozaki H."/>
        </authorList>
    </citation>
    <scope>NUCLEOTIDE SEQUENCE [LARGE SCALE GENOMIC DNA]</scope>
    <source>
        <strain evidence="4 5">NIES-4017</strain>
    </source>
</reference>
<dbReference type="PANTHER" id="PTHR24216">
    <property type="entry name" value="PAXILLIN-RELATED"/>
    <property type="match status" value="1"/>
</dbReference>
<evidence type="ECO:0000256" key="1">
    <source>
        <dbReference type="SAM" id="MobiDB-lite"/>
    </source>
</evidence>
<dbReference type="PANTHER" id="PTHR24216:SF65">
    <property type="entry name" value="PAXILLIN-LIKE PROTEIN 1"/>
    <property type="match status" value="1"/>
</dbReference>
<dbReference type="InterPro" id="IPR024616">
    <property type="entry name" value="Pherophorin"/>
</dbReference>
<evidence type="ECO:0000313" key="4">
    <source>
        <dbReference type="EMBL" id="GFR45722.1"/>
    </source>
</evidence>
<gene>
    <name evidence="4" type="ORF">Agub_g7137</name>
</gene>
<comment type="caution">
    <text evidence="4">The sequence shown here is derived from an EMBL/GenBank/DDBJ whole genome shotgun (WGS) entry which is preliminary data.</text>
</comment>
<dbReference type="PRINTS" id="PR01217">
    <property type="entry name" value="PRICHEXTENSN"/>
</dbReference>
<feature type="compositionally biased region" description="Pro residues" evidence="1">
    <location>
        <begin position="415"/>
        <end position="471"/>
    </location>
</feature>
<feature type="chain" id="PRO_5041927093" description="Pherophorin domain-containing protein" evidence="2">
    <location>
        <begin position="23"/>
        <end position="471"/>
    </location>
</feature>
<feature type="compositionally biased region" description="Pro residues" evidence="1">
    <location>
        <begin position="263"/>
        <end position="276"/>
    </location>
</feature>
<evidence type="ECO:0000256" key="2">
    <source>
        <dbReference type="SAM" id="SignalP"/>
    </source>
</evidence>
<feature type="signal peptide" evidence="2">
    <location>
        <begin position="1"/>
        <end position="22"/>
    </location>
</feature>
<protein>
    <recommendedName>
        <fullName evidence="3">Pherophorin domain-containing protein</fullName>
    </recommendedName>
</protein>
<feature type="non-terminal residue" evidence="4">
    <location>
        <position position="1"/>
    </location>
</feature>
<sequence length="471" mass="49626">MANRFLPLVLLCTLVGCVTTDAQSTSSPPAVDVAALATFPWCQCLSYGCSCSPYRLNLISSVPVGSNFRTCLSMDYVGCDSTLACCQAMLESVDKVAFETTAACGASKANIVSVTVDGKLHLSWNTYTHSPGYELKIYNLNRNNATFAGIPICITTTSSCASWSDICYSSTLGTCRYTFADSPTTNYCPVCNTGQPPPPAPPPLVPGRFRPPSPPPSPKPPPPTPPPSPSPPPPPPLTPARLRPPPPSPPSPLPPKAPRRPRPPPPTPPDSPPAPPPVVPCISDLYLYILPPLAPLRHLMATNALTFTNESCAMLADLIGTGFAEQAPTVGSKLLVNFTQSACEPMSLQMHGVFMTAEDGHRLETWLNGPQGIQEWVYNITGGNMCGKLAGYTVFSTVISDQVNCLKGEFTLTCNPPPPPFLSPPRPPGPAQLASPSPPSPPPPSPPPPSPPPPSPMPPSPPPPQPPPPSP</sequence>
<evidence type="ECO:0000313" key="5">
    <source>
        <dbReference type="Proteomes" id="UP001054857"/>
    </source>
</evidence>
<feature type="region of interest" description="Disordered" evidence="1">
    <location>
        <begin position="199"/>
        <end position="276"/>
    </location>
</feature>
<dbReference type="PROSITE" id="PS51257">
    <property type="entry name" value="PROKAR_LIPOPROTEIN"/>
    <property type="match status" value="1"/>
</dbReference>
<keyword evidence="5" id="KW-1185">Reference proteome</keyword>
<organism evidence="4 5">
    <name type="scientific">Astrephomene gubernaculifera</name>
    <dbReference type="NCBI Taxonomy" id="47775"/>
    <lineage>
        <taxon>Eukaryota</taxon>
        <taxon>Viridiplantae</taxon>
        <taxon>Chlorophyta</taxon>
        <taxon>core chlorophytes</taxon>
        <taxon>Chlorophyceae</taxon>
        <taxon>CS clade</taxon>
        <taxon>Chlamydomonadales</taxon>
        <taxon>Astrephomenaceae</taxon>
        <taxon>Astrephomene</taxon>
    </lineage>
</organism>
<dbReference type="EMBL" id="BMAR01000010">
    <property type="protein sequence ID" value="GFR45722.1"/>
    <property type="molecule type" value="Genomic_DNA"/>
</dbReference>
<proteinExistence type="predicted"/>
<feature type="domain" description="Pherophorin" evidence="3">
    <location>
        <begin position="39"/>
        <end position="189"/>
    </location>
</feature>
<keyword evidence="2" id="KW-0732">Signal</keyword>
<evidence type="ECO:0000259" key="3">
    <source>
        <dbReference type="Pfam" id="PF12499"/>
    </source>
</evidence>
<accession>A0AAD3DRN8</accession>
<feature type="region of interest" description="Disordered" evidence="1">
    <location>
        <begin position="414"/>
        <end position="471"/>
    </location>
</feature>
<name>A0AAD3DRN8_9CHLO</name>